<gene>
    <name evidence="3" type="ORF">A2149_09665</name>
</gene>
<protein>
    <recommendedName>
        <fullName evidence="5">AAA+ ATPase domain-containing protein</fullName>
    </recommendedName>
</protein>
<dbReference type="NCBIfam" id="TIGR00368">
    <property type="entry name" value="YifB family Mg chelatase-like AAA ATPase"/>
    <property type="match status" value="1"/>
</dbReference>
<name>A0A1F7RVH5_9BACT</name>
<evidence type="ECO:0000313" key="4">
    <source>
        <dbReference type="Proteomes" id="UP000178435"/>
    </source>
</evidence>
<proteinExistence type="predicted"/>
<feature type="domain" description="Mg chelatase-related protein C-terminal" evidence="2">
    <location>
        <begin position="406"/>
        <end position="451"/>
    </location>
</feature>
<dbReference type="InterPro" id="IPR045006">
    <property type="entry name" value="CHLI-like"/>
</dbReference>
<dbReference type="PANTHER" id="PTHR32039:SF7">
    <property type="entry name" value="COMPETENCE PROTEIN COMM"/>
    <property type="match status" value="1"/>
</dbReference>
<dbReference type="Proteomes" id="UP000178435">
    <property type="component" value="Unassembled WGS sequence"/>
</dbReference>
<dbReference type="InterPro" id="IPR020568">
    <property type="entry name" value="Ribosomal_Su5_D2-typ_SF"/>
</dbReference>
<dbReference type="GO" id="GO:0005524">
    <property type="term" value="F:ATP binding"/>
    <property type="evidence" value="ECO:0007669"/>
    <property type="project" value="InterPro"/>
</dbReference>
<dbReference type="Gene3D" id="3.40.50.300">
    <property type="entry name" value="P-loop containing nucleotide triphosphate hydrolases"/>
    <property type="match status" value="1"/>
</dbReference>
<dbReference type="PANTHER" id="PTHR32039">
    <property type="entry name" value="MAGNESIUM-CHELATASE SUBUNIT CHLI"/>
    <property type="match status" value="1"/>
</dbReference>
<dbReference type="InterPro" id="IPR004482">
    <property type="entry name" value="Mg_chelat-rel"/>
</dbReference>
<reference evidence="3 4" key="1">
    <citation type="journal article" date="2016" name="Nat. Commun.">
        <title>Thousands of microbial genomes shed light on interconnected biogeochemical processes in an aquifer system.</title>
        <authorList>
            <person name="Anantharaman K."/>
            <person name="Brown C.T."/>
            <person name="Hug L.A."/>
            <person name="Sharon I."/>
            <person name="Castelle C.J."/>
            <person name="Probst A.J."/>
            <person name="Thomas B.C."/>
            <person name="Singh A."/>
            <person name="Wilkins M.J."/>
            <person name="Karaoz U."/>
            <person name="Brodie E.L."/>
            <person name="Williams K.H."/>
            <person name="Hubbard S.S."/>
            <person name="Banfield J.F."/>
        </authorList>
    </citation>
    <scope>NUCLEOTIDE SEQUENCE [LARGE SCALE GENOMIC DNA]</scope>
</reference>
<dbReference type="SUPFAM" id="SSF54211">
    <property type="entry name" value="Ribosomal protein S5 domain 2-like"/>
    <property type="match status" value="1"/>
</dbReference>
<dbReference type="Pfam" id="PF13541">
    <property type="entry name" value="ChlI"/>
    <property type="match status" value="1"/>
</dbReference>
<dbReference type="Pfam" id="PF01078">
    <property type="entry name" value="Mg_chelatase"/>
    <property type="match status" value="1"/>
</dbReference>
<dbReference type="CDD" id="cd00009">
    <property type="entry name" value="AAA"/>
    <property type="match status" value="1"/>
</dbReference>
<comment type="caution">
    <text evidence="3">The sequence shown here is derived from an EMBL/GenBank/DDBJ whole genome shotgun (WGS) entry which is preliminary data.</text>
</comment>
<dbReference type="SUPFAM" id="SSF52540">
    <property type="entry name" value="P-loop containing nucleoside triphosphate hydrolases"/>
    <property type="match status" value="1"/>
</dbReference>
<feature type="domain" description="Magnesium chelatase ChlI-like catalytic" evidence="1">
    <location>
        <begin position="193"/>
        <end position="399"/>
    </location>
</feature>
<evidence type="ECO:0000259" key="1">
    <source>
        <dbReference type="Pfam" id="PF01078"/>
    </source>
</evidence>
<dbReference type="InterPro" id="IPR000523">
    <property type="entry name" value="Mg_chelatse_chII-like_cat_dom"/>
</dbReference>
<evidence type="ECO:0000313" key="3">
    <source>
        <dbReference type="EMBL" id="OGL45058.1"/>
    </source>
</evidence>
<dbReference type="AlphaFoldDB" id="A0A1F7RVH5"/>
<accession>A0A1F7RVH5</accession>
<organism evidence="3 4">
    <name type="scientific">Candidatus Schekmanbacteria bacterium RBG_16_38_11</name>
    <dbReference type="NCBI Taxonomy" id="1817880"/>
    <lineage>
        <taxon>Bacteria</taxon>
        <taxon>Candidatus Schekmaniibacteriota</taxon>
    </lineage>
</organism>
<sequence>MLSTVLSCATIGIDAYIVEVEVDIALGLPTFSTVGLPDAAVKESKDRVKAAISNTGFEFPVRRITVNLAPADIKKVGPIFDLPIAIGIIAAQGLIDERVLKDYIILGELSLDGSIRSIKGSLSMAVAARSAGKKGIILPKENCEEAAVVQGVNVYPVSSFPDAVEFLNGRLEIPSKKIDLEKTFENHSRYKIDFTDVKGQEHAKRALEVAASGGHNIIMIGSPGSGKTMLAKRLPTILPDMTFEEAIETTKIHSVTGLLEKNKAMIATRPFRSPHHTISDAGLIGGGAMPMPGEVSLSHNGVLFLDELPEFRRNVLEVMRQPLEDGKVTISRALASLTFPARFMLAAAMNPCPCGFKYDTKKECTCTSGQIQKYLAKISGPLLDRIDIHIDVPSLKYKELSSDSAGESSSVIRKRVNSARKIQHERFKGDGIFCNAHMSPKQIKKHCAIDEA</sequence>
<dbReference type="InterPro" id="IPR014721">
    <property type="entry name" value="Ribsml_uS5_D2-typ_fold_subgr"/>
</dbReference>
<dbReference type="InterPro" id="IPR027417">
    <property type="entry name" value="P-loop_NTPase"/>
</dbReference>
<dbReference type="EMBL" id="MGDF01000111">
    <property type="protein sequence ID" value="OGL45058.1"/>
    <property type="molecule type" value="Genomic_DNA"/>
</dbReference>
<dbReference type="Gene3D" id="3.30.230.10">
    <property type="match status" value="1"/>
</dbReference>
<feature type="non-terminal residue" evidence="3">
    <location>
        <position position="452"/>
    </location>
</feature>
<dbReference type="Pfam" id="PF13335">
    <property type="entry name" value="Mg_chelatase_C"/>
    <property type="match status" value="1"/>
</dbReference>
<evidence type="ECO:0008006" key="5">
    <source>
        <dbReference type="Google" id="ProtNLM"/>
    </source>
</evidence>
<evidence type="ECO:0000259" key="2">
    <source>
        <dbReference type="Pfam" id="PF13335"/>
    </source>
</evidence>
<dbReference type="InterPro" id="IPR025158">
    <property type="entry name" value="Mg_chelat-rel_C"/>
</dbReference>